<dbReference type="AlphaFoldDB" id="A0A9J5Y1T3"/>
<organism evidence="1 2">
    <name type="scientific">Solanum commersonii</name>
    <name type="common">Commerson's wild potato</name>
    <name type="synonym">Commerson's nightshade</name>
    <dbReference type="NCBI Taxonomy" id="4109"/>
    <lineage>
        <taxon>Eukaryota</taxon>
        <taxon>Viridiplantae</taxon>
        <taxon>Streptophyta</taxon>
        <taxon>Embryophyta</taxon>
        <taxon>Tracheophyta</taxon>
        <taxon>Spermatophyta</taxon>
        <taxon>Magnoliopsida</taxon>
        <taxon>eudicotyledons</taxon>
        <taxon>Gunneridae</taxon>
        <taxon>Pentapetalae</taxon>
        <taxon>asterids</taxon>
        <taxon>lamiids</taxon>
        <taxon>Solanales</taxon>
        <taxon>Solanaceae</taxon>
        <taxon>Solanoideae</taxon>
        <taxon>Solaneae</taxon>
        <taxon>Solanum</taxon>
    </lineage>
</organism>
<comment type="caution">
    <text evidence="1">The sequence shown here is derived from an EMBL/GenBank/DDBJ whole genome shotgun (WGS) entry which is preliminary data.</text>
</comment>
<gene>
    <name evidence="1" type="ORF">H5410_035146</name>
</gene>
<proteinExistence type="predicted"/>
<evidence type="ECO:0000313" key="2">
    <source>
        <dbReference type="Proteomes" id="UP000824120"/>
    </source>
</evidence>
<dbReference type="EMBL" id="JACXVP010000007">
    <property type="protein sequence ID" value="KAG5593914.1"/>
    <property type="molecule type" value="Genomic_DNA"/>
</dbReference>
<name>A0A9J5Y1T3_SOLCO</name>
<evidence type="ECO:0000313" key="1">
    <source>
        <dbReference type="EMBL" id="KAG5593914.1"/>
    </source>
</evidence>
<reference evidence="1 2" key="1">
    <citation type="submission" date="2020-09" db="EMBL/GenBank/DDBJ databases">
        <title>De no assembly of potato wild relative species, Solanum commersonii.</title>
        <authorList>
            <person name="Cho K."/>
        </authorList>
    </citation>
    <scope>NUCLEOTIDE SEQUENCE [LARGE SCALE GENOMIC DNA]</scope>
    <source>
        <strain evidence="1">LZ3.2</strain>
        <tissue evidence="1">Leaf</tissue>
    </source>
</reference>
<protein>
    <submittedName>
        <fullName evidence="1">Uncharacterized protein</fullName>
    </submittedName>
</protein>
<accession>A0A9J5Y1T3</accession>
<keyword evidence="2" id="KW-1185">Reference proteome</keyword>
<sequence>MIRDFTLFLPKKFMAVAMGKQIHFQVQTTPKANLSNGAIWSRWENKLIFKFKRSLKKVHEFLVIWDSGLFLAEIFYERPLRP</sequence>
<dbReference type="Proteomes" id="UP000824120">
    <property type="component" value="Chromosome 7"/>
</dbReference>